<dbReference type="PANTHER" id="PTHR36718:SF1">
    <property type="entry name" value="DOUBLE ZINC RIBBON PROTEIN MJ0416"/>
    <property type="match status" value="1"/>
</dbReference>
<dbReference type="PANTHER" id="PTHR36718">
    <property type="entry name" value="OS05G0435400 PROTEIN"/>
    <property type="match status" value="1"/>
</dbReference>
<reference evidence="3 4" key="1">
    <citation type="journal article" date="2007" name="Science">
        <title>The Chlamydomonas genome reveals the evolution of key animal and plant functions.</title>
        <authorList>
            <person name="Merchant S.S."/>
            <person name="Prochnik S.E."/>
            <person name="Vallon O."/>
            <person name="Harris E.H."/>
            <person name="Karpowicz S.J."/>
            <person name="Witman G.B."/>
            <person name="Terry A."/>
            <person name="Salamov A."/>
            <person name="Fritz-Laylin L.K."/>
            <person name="Marechal-Drouard L."/>
            <person name="Marshall W.F."/>
            <person name="Qu L.H."/>
            <person name="Nelson D.R."/>
            <person name="Sanderfoot A.A."/>
            <person name="Spalding M.H."/>
            <person name="Kapitonov V.V."/>
            <person name="Ren Q."/>
            <person name="Ferris P."/>
            <person name="Lindquist E."/>
            <person name="Shapiro H."/>
            <person name="Lucas S.M."/>
            <person name="Grimwood J."/>
            <person name="Schmutz J."/>
            <person name="Cardol P."/>
            <person name="Cerutti H."/>
            <person name="Chanfreau G."/>
            <person name="Chen C.L."/>
            <person name="Cognat V."/>
            <person name="Croft M.T."/>
            <person name="Dent R."/>
            <person name="Dutcher S."/>
            <person name="Fernandez E."/>
            <person name="Fukuzawa H."/>
            <person name="Gonzalez-Ballester D."/>
            <person name="Gonzalez-Halphen D."/>
            <person name="Hallmann A."/>
            <person name="Hanikenne M."/>
            <person name="Hippler M."/>
            <person name="Inwood W."/>
            <person name="Jabbari K."/>
            <person name="Kalanon M."/>
            <person name="Kuras R."/>
            <person name="Lefebvre P.A."/>
            <person name="Lemaire S.D."/>
            <person name="Lobanov A.V."/>
            <person name="Lohr M."/>
            <person name="Manuell A."/>
            <person name="Meier I."/>
            <person name="Mets L."/>
            <person name="Mittag M."/>
            <person name="Mittelmeier T."/>
            <person name="Moroney J.V."/>
            <person name="Moseley J."/>
            <person name="Napoli C."/>
            <person name="Nedelcu A.M."/>
            <person name="Niyogi K."/>
            <person name="Novoselov S.V."/>
            <person name="Paulsen I.T."/>
            <person name="Pazour G."/>
            <person name="Purton S."/>
            <person name="Ral J.P."/>
            <person name="Riano-Pachon D.M."/>
            <person name="Riekhof W."/>
            <person name="Rymarquis L."/>
            <person name="Schroda M."/>
            <person name="Stern D."/>
            <person name="Umen J."/>
            <person name="Willows R."/>
            <person name="Wilson N."/>
            <person name="Zimmer S.L."/>
            <person name="Allmer J."/>
            <person name="Balk J."/>
            <person name="Bisova K."/>
            <person name="Chen C.J."/>
            <person name="Elias M."/>
            <person name="Gendler K."/>
            <person name="Hauser C."/>
            <person name="Lamb M.R."/>
            <person name="Ledford H."/>
            <person name="Long J.C."/>
            <person name="Minagawa J."/>
            <person name="Page M.D."/>
            <person name="Pan J."/>
            <person name="Pootakham W."/>
            <person name="Roje S."/>
            <person name="Rose A."/>
            <person name="Stahlberg E."/>
            <person name="Terauchi A.M."/>
            <person name="Yang P."/>
            <person name="Ball S."/>
            <person name="Bowler C."/>
            <person name="Dieckmann C.L."/>
            <person name="Gladyshev V.N."/>
            <person name="Green P."/>
            <person name="Jorgensen R."/>
            <person name="Mayfield S."/>
            <person name="Mueller-Roeber B."/>
            <person name="Rajamani S."/>
            <person name="Sayre R.T."/>
            <person name="Brokstein P."/>
            <person name="Dubchak I."/>
            <person name="Goodstein D."/>
            <person name="Hornick L."/>
            <person name="Huang Y.W."/>
            <person name="Jhaveri J."/>
            <person name="Luo Y."/>
            <person name="Martinez D."/>
            <person name="Ngau W.C."/>
            <person name="Otillar B."/>
            <person name="Poliakov A."/>
            <person name="Porter A."/>
            <person name="Szajkowski L."/>
            <person name="Werner G."/>
            <person name="Zhou K."/>
            <person name="Grigoriev I.V."/>
            <person name="Rokhsar D.S."/>
            <person name="Grossman A.R."/>
        </authorList>
    </citation>
    <scope>NUCLEOTIDE SEQUENCE [LARGE SCALE GENOMIC DNA]</scope>
    <source>
        <strain evidence="4">CC-503</strain>
    </source>
</reference>
<dbReference type="RefSeq" id="XP_042921998.1">
    <property type="nucleotide sequence ID" value="XM_043064997.1"/>
</dbReference>
<evidence type="ECO:0000256" key="1">
    <source>
        <dbReference type="SAM" id="MobiDB-lite"/>
    </source>
</evidence>
<dbReference type="InterPro" id="IPR031493">
    <property type="entry name" value="Zinc_ribbon_15"/>
</dbReference>
<feature type="region of interest" description="Disordered" evidence="1">
    <location>
        <begin position="72"/>
        <end position="120"/>
    </location>
</feature>
<dbReference type="Gramene" id="PNW79855">
    <property type="protein sequence ID" value="PNW79855"/>
    <property type="gene ID" value="CHLRE_08g369500v5"/>
</dbReference>
<dbReference type="InParanoid" id="A0A2K3DH50"/>
<gene>
    <name evidence="3" type="ORF">CHLRE_08g369500v5</name>
</gene>
<dbReference type="KEGG" id="cre:CHLRE_08g369500v5"/>
<evidence type="ECO:0000259" key="2">
    <source>
        <dbReference type="Pfam" id="PF17032"/>
    </source>
</evidence>
<dbReference type="GeneID" id="66054382"/>
<feature type="compositionally biased region" description="Basic and acidic residues" evidence="1">
    <location>
        <begin position="72"/>
        <end position="82"/>
    </location>
</feature>
<evidence type="ECO:0000313" key="3">
    <source>
        <dbReference type="EMBL" id="PNW79855.1"/>
    </source>
</evidence>
<dbReference type="AlphaFoldDB" id="A0A2K3DH50"/>
<protein>
    <recommendedName>
        <fullName evidence="2">Zinc-ribbon 15 domain-containing protein</fullName>
    </recommendedName>
</protein>
<organism evidence="3 4">
    <name type="scientific">Chlamydomonas reinhardtii</name>
    <name type="common">Chlamydomonas smithii</name>
    <dbReference type="NCBI Taxonomy" id="3055"/>
    <lineage>
        <taxon>Eukaryota</taxon>
        <taxon>Viridiplantae</taxon>
        <taxon>Chlorophyta</taxon>
        <taxon>core chlorophytes</taxon>
        <taxon>Chlorophyceae</taxon>
        <taxon>CS clade</taxon>
        <taxon>Chlamydomonadales</taxon>
        <taxon>Chlamydomonadaceae</taxon>
        <taxon>Chlamydomonas</taxon>
    </lineage>
</organism>
<dbReference type="EMBL" id="CM008969">
    <property type="protein sequence ID" value="PNW79855.1"/>
    <property type="molecule type" value="Genomic_DNA"/>
</dbReference>
<name>A0A2K3DH50_CHLRE</name>
<sequence>MFFFLASYLPKVEVLRALAAACERCGVSSLKEKRVDQVLSLFLLPVYRRLGTPFVECDNCGWTSELISEQQEGRRQLAEGARRSPGVAAQPQAHPLRPGAPDKAPRPFPQSATTAPPTPPPHAAYGSACARCHGPVSPEFVFCPSCGLRLK</sequence>
<dbReference type="InterPro" id="IPR053281">
    <property type="entry name" value="Double_zinc_ribbon"/>
</dbReference>
<feature type="domain" description="Zinc-ribbon 15" evidence="2">
    <location>
        <begin position="21"/>
        <end position="147"/>
    </location>
</feature>
<evidence type="ECO:0000313" key="4">
    <source>
        <dbReference type="Proteomes" id="UP000006906"/>
    </source>
</evidence>
<proteinExistence type="predicted"/>
<dbReference type="Proteomes" id="UP000006906">
    <property type="component" value="Chromosome 8"/>
</dbReference>
<accession>A0A2K3DH50</accession>
<dbReference type="Pfam" id="PF17032">
    <property type="entry name" value="Zn_ribbon_15"/>
    <property type="match status" value="1"/>
</dbReference>
<dbReference type="OrthoDB" id="1850117at2759"/>
<keyword evidence="4" id="KW-1185">Reference proteome</keyword>